<dbReference type="InterPro" id="IPR000620">
    <property type="entry name" value="EamA_dom"/>
</dbReference>
<feature type="transmembrane region" description="Helical" evidence="1">
    <location>
        <begin position="65"/>
        <end position="84"/>
    </location>
</feature>
<dbReference type="GO" id="GO:0016020">
    <property type="term" value="C:membrane"/>
    <property type="evidence" value="ECO:0007669"/>
    <property type="project" value="InterPro"/>
</dbReference>
<feature type="transmembrane region" description="Helical" evidence="1">
    <location>
        <begin position="33"/>
        <end position="58"/>
    </location>
</feature>
<feature type="domain" description="EamA" evidence="2">
    <location>
        <begin position="157"/>
        <end position="287"/>
    </location>
</feature>
<dbReference type="Proteomes" id="UP000199409">
    <property type="component" value="Unassembled WGS sequence"/>
</dbReference>
<protein>
    <submittedName>
        <fullName evidence="3">Uncharacterized membrane protein</fullName>
    </submittedName>
</protein>
<evidence type="ECO:0000313" key="3">
    <source>
        <dbReference type="EMBL" id="SDZ73626.1"/>
    </source>
</evidence>
<dbReference type="InterPro" id="IPR037185">
    <property type="entry name" value="EmrE-like"/>
</dbReference>
<dbReference type="EMBL" id="FNQN01000001">
    <property type="protein sequence ID" value="SDZ73626.1"/>
    <property type="molecule type" value="Genomic_DNA"/>
</dbReference>
<keyword evidence="1" id="KW-0472">Membrane</keyword>
<evidence type="ECO:0000259" key="2">
    <source>
        <dbReference type="Pfam" id="PF00892"/>
    </source>
</evidence>
<keyword evidence="1" id="KW-0812">Transmembrane</keyword>
<reference evidence="3 4" key="1">
    <citation type="submission" date="2016-10" db="EMBL/GenBank/DDBJ databases">
        <authorList>
            <person name="de Groot N.N."/>
        </authorList>
    </citation>
    <scope>NUCLEOTIDE SEQUENCE [LARGE SCALE GENOMIC DNA]</scope>
    <source>
        <strain evidence="3 4">DSM 7343</strain>
    </source>
</reference>
<dbReference type="RefSeq" id="WP_092343898.1">
    <property type="nucleotide sequence ID" value="NZ_FNQN01000001.1"/>
</dbReference>
<dbReference type="STRING" id="37625.SAMN05660420_00016"/>
<dbReference type="SUPFAM" id="SSF103481">
    <property type="entry name" value="Multidrug resistance efflux transporter EmrE"/>
    <property type="match status" value="2"/>
</dbReference>
<name>A0A1H3VFU1_9BACT</name>
<evidence type="ECO:0000256" key="1">
    <source>
        <dbReference type="SAM" id="Phobius"/>
    </source>
</evidence>
<dbReference type="OrthoDB" id="9783707at2"/>
<gene>
    <name evidence="3" type="ORF">SAMN05660420_00016</name>
</gene>
<keyword evidence="1" id="KW-1133">Transmembrane helix</keyword>
<feature type="transmembrane region" description="Helical" evidence="1">
    <location>
        <begin position="272"/>
        <end position="289"/>
    </location>
</feature>
<keyword evidence="4" id="KW-1185">Reference proteome</keyword>
<sequence length="290" mass="32267">MTNLALILIVFSALMHASWNLLVKQSHDKTIFIWWMFLCSWTLMSAFMFGAGIGLPALSVRSLSLAAAAAVCFVLYHWFTGIAYREGDLSMTYPLAQTAMLYVPLWGIVLLGESLTIAGGLGILLIIMGTYCIQLRRLSSTELLRPFSQLKNHSVQAALLAGFVYSIGAVLDKTGVDNYSALHFTYVLVFFMLSFMSLNLLRPCYRGRVLKELHQSRGLILWSGPVMLASFLSFRFGLQLSPVSYAVPVRQVSLLIGVLIGLFFLREPFGRIRLLSSGLILLGVIFIWHG</sequence>
<proteinExistence type="predicted"/>
<feature type="transmembrane region" description="Helical" evidence="1">
    <location>
        <begin position="219"/>
        <end position="238"/>
    </location>
</feature>
<dbReference type="Pfam" id="PF00892">
    <property type="entry name" value="EamA"/>
    <property type="match status" value="2"/>
</dbReference>
<dbReference type="AlphaFoldDB" id="A0A1H3VFU1"/>
<organism evidence="3 4">
    <name type="scientific">Desulfuromusa kysingii</name>
    <dbReference type="NCBI Taxonomy" id="37625"/>
    <lineage>
        <taxon>Bacteria</taxon>
        <taxon>Pseudomonadati</taxon>
        <taxon>Thermodesulfobacteriota</taxon>
        <taxon>Desulfuromonadia</taxon>
        <taxon>Desulfuromonadales</taxon>
        <taxon>Geopsychrobacteraceae</taxon>
        <taxon>Desulfuromusa</taxon>
    </lineage>
</organism>
<feature type="transmembrane region" description="Helical" evidence="1">
    <location>
        <begin position="244"/>
        <end position="265"/>
    </location>
</feature>
<feature type="transmembrane region" description="Helical" evidence="1">
    <location>
        <begin position="183"/>
        <end position="201"/>
    </location>
</feature>
<evidence type="ECO:0000313" key="4">
    <source>
        <dbReference type="Proteomes" id="UP000199409"/>
    </source>
</evidence>
<accession>A0A1H3VFU1</accession>
<feature type="transmembrane region" description="Helical" evidence="1">
    <location>
        <begin position="104"/>
        <end position="133"/>
    </location>
</feature>
<dbReference type="Gene3D" id="1.10.3730.20">
    <property type="match status" value="2"/>
</dbReference>
<feature type="domain" description="EamA" evidence="2">
    <location>
        <begin position="4"/>
        <end position="133"/>
    </location>
</feature>